<dbReference type="GO" id="GO:0032153">
    <property type="term" value="C:cell division site"/>
    <property type="evidence" value="ECO:0007669"/>
    <property type="project" value="UniProtKB-UniRule"/>
</dbReference>
<sequence length="101" mass="11732">MTRPERLGMRGVTLVLVVLLGLVHLELWFGRSGMPRVRELGRLVAEQHDRNTDARLRNERLSAEVADLRDGLETIEERARLEHGMIRPDELLVQYRHAVNR</sequence>
<evidence type="ECO:0000256" key="6">
    <source>
        <dbReference type="ARBA" id="ARBA00023306"/>
    </source>
</evidence>
<dbReference type="Proteomes" id="UP000293433">
    <property type="component" value="Unassembled WGS sequence"/>
</dbReference>
<evidence type="ECO:0000256" key="2">
    <source>
        <dbReference type="ARBA" id="ARBA00022618"/>
    </source>
</evidence>
<evidence type="ECO:0000256" key="1">
    <source>
        <dbReference type="ARBA" id="ARBA00022475"/>
    </source>
</evidence>
<keyword evidence="1 7" id="KW-1003">Cell membrane</keyword>
<comment type="similarity">
    <text evidence="7">Belongs to the FtsB family.</text>
</comment>
<comment type="subcellular location">
    <subcellularLocation>
        <location evidence="7">Cell inner membrane</location>
        <topology evidence="7">Single-pass type II membrane protein</topology>
    </subcellularLocation>
    <text evidence="7">Localizes to the division septum.</text>
</comment>
<dbReference type="AlphaFoldDB" id="A0A4Q7LE58"/>
<accession>A0A4Q7LE58</accession>
<evidence type="ECO:0000256" key="7">
    <source>
        <dbReference type="HAMAP-Rule" id="MF_00599"/>
    </source>
</evidence>
<protein>
    <recommendedName>
        <fullName evidence="7">Cell division protein FtsB</fullName>
    </recommendedName>
</protein>
<reference evidence="9 10" key="1">
    <citation type="submission" date="2019-02" db="EMBL/GenBank/DDBJ databases">
        <title>Genomic Encyclopedia of Type Strains, Phase IV (KMG-IV): sequencing the most valuable type-strain genomes for metagenomic binning, comparative biology and taxonomic classification.</title>
        <authorList>
            <person name="Goeker M."/>
        </authorList>
    </citation>
    <scope>NUCLEOTIDE SEQUENCE [LARGE SCALE GENOMIC DNA]</scope>
    <source>
        <strain evidence="9 10">DSM 10617</strain>
    </source>
</reference>
<keyword evidence="5 7" id="KW-0472">Membrane</keyword>
<feature type="topological domain" description="Cytoplasmic" evidence="7">
    <location>
        <begin position="1"/>
        <end position="11"/>
    </location>
</feature>
<dbReference type="Pfam" id="PF04977">
    <property type="entry name" value="DivIC"/>
    <property type="match status" value="1"/>
</dbReference>
<dbReference type="PANTHER" id="PTHR37485">
    <property type="entry name" value="CELL DIVISION PROTEIN FTSB"/>
    <property type="match status" value="1"/>
</dbReference>
<evidence type="ECO:0000256" key="5">
    <source>
        <dbReference type="ARBA" id="ARBA00023136"/>
    </source>
</evidence>
<dbReference type="HAMAP" id="MF_00599">
    <property type="entry name" value="FtsB"/>
    <property type="match status" value="1"/>
</dbReference>
<evidence type="ECO:0000313" key="10">
    <source>
        <dbReference type="Proteomes" id="UP000293433"/>
    </source>
</evidence>
<gene>
    <name evidence="7" type="primary">ftsB</name>
    <name evidence="9" type="ORF">EV685_3424</name>
</gene>
<feature type="transmembrane region" description="Helical" evidence="8">
    <location>
        <begin position="12"/>
        <end position="29"/>
    </location>
</feature>
<dbReference type="GO" id="GO:0030428">
    <property type="term" value="C:cell septum"/>
    <property type="evidence" value="ECO:0007669"/>
    <property type="project" value="TreeGrafter"/>
</dbReference>
<evidence type="ECO:0000256" key="8">
    <source>
        <dbReference type="SAM" id="Phobius"/>
    </source>
</evidence>
<feature type="topological domain" description="Periplasmic" evidence="7">
    <location>
        <begin position="30"/>
        <end position="101"/>
    </location>
</feature>
<keyword evidence="2 7" id="KW-0132">Cell division</keyword>
<dbReference type="NCBIfam" id="NF002058">
    <property type="entry name" value="PRK00888.1"/>
    <property type="match status" value="1"/>
</dbReference>
<evidence type="ECO:0000256" key="4">
    <source>
        <dbReference type="ARBA" id="ARBA00022989"/>
    </source>
</evidence>
<dbReference type="PANTHER" id="PTHR37485:SF1">
    <property type="entry name" value="CELL DIVISION PROTEIN FTSB"/>
    <property type="match status" value="1"/>
</dbReference>
<dbReference type="InterPro" id="IPR007060">
    <property type="entry name" value="FtsL/DivIC"/>
</dbReference>
<comment type="subunit">
    <text evidence="7">Part of a complex composed of FtsB, FtsL and FtsQ.</text>
</comment>
<comment type="caution">
    <text evidence="9">The sequence shown here is derived from an EMBL/GenBank/DDBJ whole genome shotgun (WGS) entry which is preliminary data.</text>
</comment>
<proteinExistence type="inferred from homology"/>
<keyword evidence="10" id="KW-1185">Reference proteome</keyword>
<organism evidence="9 10">
    <name type="scientific">Sphaerotilus mobilis</name>
    <dbReference type="NCBI Taxonomy" id="47994"/>
    <lineage>
        <taxon>Bacteria</taxon>
        <taxon>Pseudomonadati</taxon>
        <taxon>Pseudomonadota</taxon>
        <taxon>Betaproteobacteria</taxon>
        <taxon>Burkholderiales</taxon>
        <taxon>Sphaerotilaceae</taxon>
        <taxon>Sphaerotilus</taxon>
    </lineage>
</organism>
<keyword evidence="3 7" id="KW-0812">Transmembrane</keyword>
<comment type="function">
    <text evidence="7">Essential cell division protein. May link together the upstream cell division proteins, which are predominantly cytoplasmic, with the downstream cell division proteins, which are predominantly periplasmic.</text>
</comment>
<keyword evidence="6 7" id="KW-0131">Cell cycle</keyword>
<keyword evidence="4 7" id="KW-1133">Transmembrane helix</keyword>
<keyword evidence="7" id="KW-0997">Cell inner membrane</keyword>
<name>A0A4Q7LE58_9BURK</name>
<dbReference type="GO" id="GO:0043093">
    <property type="term" value="P:FtsZ-dependent cytokinesis"/>
    <property type="evidence" value="ECO:0007669"/>
    <property type="project" value="UniProtKB-UniRule"/>
</dbReference>
<dbReference type="RefSeq" id="WP_242615638.1">
    <property type="nucleotide sequence ID" value="NZ_SGWV01000011.1"/>
</dbReference>
<evidence type="ECO:0000256" key="3">
    <source>
        <dbReference type="ARBA" id="ARBA00022692"/>
    </source>
</evidence>
<evidence type="ECO:0000313" key="9">
    <source>
        <dbReference type="EMBL" id="RZS52233.1"/>
    </source>
</evidence>
<dbReference type="InterPro" id="IPR023081">
    <property type="entry name" value="Cell_div_FtsB"/>
</dbReference>
<dbReference type="EMBL" id="SGWV01000011">
    <property type="protein sequence ID" value="RZS52233.1"/>
    <property type="molecule type" value="Genomic_DNA"/>
</dbReference>
<dbReference type="GO" id="GO:0005886">
    <property type="term" value="C:plasma membrane"/>
    <property type="evidence" value="ECO:0007669"/>
    <property type="project" value="UniProtKB-SubCell"/>
</dbReference>